<dbReference type="Proteomes" id="UP000824890">
    <property type="component" value="Unassembled WGS sequence"/>
</dbReference>
<accession>A0ABQ8ECR1</accession>
<evidence type="ECO:0000313" key="2">
    <source>
        <dbReference type="EMBL" id="KAH0939462.1"/>
    </source>
</evidence>
<feature type="region of interest" description="Disordered" evidence="1">
    <location>
        <begin position="1"/>
        <end position="29"/>
    </location>
</feature>
<feature type="compositionally biased region" description="Polar residues" evidence="1">
    <location>
        <begin position="111"/>
        <end position="144"/>
    </location>
</feature>
<feature type="compositionally biased region" description="Polar residues" evidence="1">
    <location>
        <begin position="55"/>
        <end position="87"/>
    </location>
</feature>
<protein>
    <submittedName>
        <fullName evidence="2">Uncharacterized protein</fullName>
    </submittedName>
</protein>
<feature type="region of interest" description="Disordered" evidence="1">
    <location>
        <begin position="55"/>
        <end position="163"/>
    </location>
</feature>
<name>A0ABQ8ECR1_BRANA</name>
<proteinExistence type="predicted"/>
<gene>
    <name evidence="2" type="ORF">HID58_006923</name>
</gene>
<evidence type="ECO:0000256" key="1">
    <source>
        <dbReference type="SAM" id="MobiDB-lite"/>
    </source>
</evidence>
<comment type="caution">
    <text evidence="2">The sequence shown here is derived from an EMBL/GenBank/DDBJ whole genome shotgun (WGS) entry which is preliminary data.</text>
</comment>
<keyword evidence="3" id="KW-1185">Reference proteome</keyword>
<evidence type="ECO:0000313" key="3">
    <source>
        <dbReference type="Proteomes" id="UP000824890"/>
    </source>
</evidence>
<sequence length="163" mass="17374">MRRSTSGCVNQRQAEPSTNAYTVSLSSQAGPSKVASFATRGILSFTEREELQRLSETMRGSTSGCVNQRQAEPSTNAYAVSPSSQAGASKVASFATRGNLSFTEREELQRLSETMRGSTSRCVNQRQAEPSTNAYAVSPSSQAGPSKAASFATRGNLSFTERA</sequence>
<organism evidence="2 3">
    <name type="scientific">Brassica napus</name>
    <name type="common">Rape</name>
    <dbReference type="NCBI Taxonomy" id="3708"/>
    <lineage>
        <taxon>Eukaryota</taxon>
        <taxon>Viridiplantae</taxon>
        <taxon>Streptophyta</taxon>
        <taxon>Embryophyta</taxon>
        <taxon>Tracheophyta</taxon>
        <taxon>Spermatophyta</taxon>
        <taxon>Magnoliopsida</taxon>
        <taxon>eudicotyledons</taxon>
        <taxon>Gunneridae</taxon>
        <taxon>Pentapetalae</taxon>
        <taxon>rosids</taxon>
        <taxon>malvids</taxon>
        <taxon>Brassicales</taxon>
        <taxon>Brassicaceae</taxon>
        <taxon>Brassiceae</taxon>
        <taxon>Brassica</taxon>
    </lineage>
</organism>
<reference evidence="2 3" key="1">
    <citation type="submission" date="2021-05" db="EMBL/GenBank/DDBJ databases">
        <title>Genome Assembly of Synthetic Allotetraploid Brassica napus Reveals Homoeologous Exchanges between Subgenomes.</title>
        <authorList>
            <person name="Davis J.T."/>
        </authorList>
    </citation>
    <scope>NUCLEOTIDE SEQUENCE [LARGE SCALE GENOMIC DNA]</scope>
    <source>
        <strain evidence="3">cv. Da-Ae</strain>
        <tissue evidence="2">Seedling</tissue>
    </source>
</reference>
<feature type="compositionally biased region" description="Polar residues" evidence="1">
    <location>
        <begin position="153"/>
        <end position="163"/>
    </location>
</feature>
<dbReference type="EMBL" id="JAGKQM010000002">
    <property type="protein sequence ID" value="KAH0939462.1"/>
    <property type="molecule type" value="Genomic_DNA"/>
</dbReference>